<feature type="compositionally biased region" description="Polar residues" evidence="1">
    <location>
        <begin position="172"/>
        <end position="182"/>
    </location>
</feature>
<protein>
    <submittedName>
        <fullName evidence="2">Uncharacterized protein</fullName>
    </submittedName>
</protein>
<dbReference type="AlphaFoldDB" id="A0A9W8X1Q2"/>
<feature type="region of interest" description="Disordered" evidence="1">
    <location>
        <begin position="172"/>
        <end position="204"/>
    </location>
</feature>
<evidence type="ECO:0000313" key="3">
    <source>
        <dbReference type="Proteomes" id="UP001140562"/>
    </source>
</evidence>
<feature type="region of interest" description="Disordered" evidence="1">
    <location>
        <begin position="378"/>
        <end position="410"/>
    </location>
</feature>
<evidence type="ECO:0000256" key="1">
    <source>
        <dbReference type="SAM" id="MobiDB-lite"/>
    </source>
</evidence>
<reference evidence="2" key="1">
    <citation type="submission" date="2022-10" db="EMBL/GenBank/DDBJ databases">
        <title>Tapping the CABI collections for fungal endophytes: first genome assemblies for Collariella, Neodidymelliopsis, Ascochyta clinopodiicola, Didymella pomorum, Didymosphaeria variabile, Neocosmospora piperis and Neocucurbitaria cava.</title>
        <authorList>
            <person name="Hill R."/>
        </authorList>
    </citation>
    <scope>NUCLEOTIDE SEQUENCE</scope>
    <source>
        <strain evidence="2">IMI 360193</strain>
    </source>
</reference>
<dbReference type="Proteomes" id="UP001140562">
    <property type="component" value="Unassembled WGS sequence"/>
</dbReference>
<name>A0A9W8X1Q2_9PLEO</name>
<accession>A0A9W8X1Q2</accession>
<comment type="caution">
    <text evidence="2">The sequence shown here is derived from an EMBL/GenBank/DDBJ whole genome shotgun (WGS) entry which is preliminary data.</text>
</comment>
<feature type="region of interest" description="Disordered" evidence="1">
    <location>
        <begin position="270"/>
        <end position="290"/>
    </location>
</feature>
<proteinExistence type="predicted"/>
<feature type="compositionally biased region" description="Polar residues" evidence="1">
    <location>
        <begin position="378"/>
        <end position="400"/>
    </location>
</feature>
<keyword evidence="3" id="KW-1185">Reference proteome</keyword>
<organism evidence="2 3">
    <name type="scientific">Didymella glomerata</name>
    <dbReference type="NCBI Taxonomy" id="749621"/>
    <lineage>
        <taxon>Eukaryota</taxon>
        <taxon>Fungi</taxon>
        <taxon>Dikarya</taxon>
        <taxon>Ascomycota</taxon>
        <taxon>Pezizomycotina</taxon>
        <taxon>Dothideomycetes</taxon>
        <taxon>Pleosporomycetidae</taxon>
        <taxon>Pleosporales</taxon>
        <taxon>Pleosporineae</taxon>
        <taxon>Didymellaceae</taxon>
        <taxon>Didymella</taxon>
    </lineage>
</organism>
<dbReference type="EMBL" id="JAPEUV010000027">
    <property type="protein sequence ID" value="KAJ4338768.1"/>
    <property type="molecule type" value="Genomic_DNA"/>
</dbReference>
<feature type="region of interest" description="Disordered" evidence="1">
    <location>
        <begin position="222"/>
        <end position="243"/>
    </location>
</feature>
<gene>
    <name evidence="2" type="ORF">N0V87_003683</name>
</gene>
<dbReference type="OrthoDB" id="3678410at2759"/>
<feature type="compositionally biased region" description="Basic and acidic residues" evidence="1">
    <location>
        <begin position="280"/>
        <end position="290"/>
    </location>
</feature>
<sequence>MFGIGPMLPVIPAAEKCDRSSKKVQKRKFKRGPSAASHELAIMRRPSTIKTESTLFEDNGEYAVQQPSPTPHHQRDLSLIVDFDLDHAAAQLNDGEISDLELALFAFWIKATHDNYFMAKGLVRELALDQGYNVDKITNPRGSATCVDRRNPIPESDTQLRLEHEIKHSCSARSTMTSNNVSDYPPNTPDRPAPLSVKSRGSQISDCTPMATSILRSVSTPIRTQPKGELDPLPQGHLTDRPEETGNPHLFSFAATKSSCRSTGDVFGTAQNTGQAHHNPFTDKLKNSEDRRYGTPGRYMYRDIGSQALGPYQLDASEVASESSYGTFTSLKHKNKSRASTGAPYDGDIIGDESFDALESYIGSDDEEQGSLFESASNISNEDAPTRYQSAVQSSPSQPTMAGPVPRPPQRCAAAEARRKTQAPNLPAQAVNFHRPLPLRSYESEATMFPTAGAQVFPGRNRSKSVTSVIASRRSTTEPMAAPVVRDSVEARNSLEEIEREFHERINSYVKTSEQVNRQAASISQRSSSASTLAAFPIPPMDNPVGQLPMLVSRAVSSPHSLRTTTSQHPVASASLDDTYRAIVKVAMDAVLQRTRKQGKGLSSVDWDSLTSFERAWREINAVLLMTIYGRTDAVLTKTDIDYVDRVAEVLRDGSADVDSVDWIRHIFKADP</sequence>
<evidence type="ECO:0000313" key="2">
    <source>
        <dbReference type="EMBL" id="KAJ4338768.1"/>
    </source>
</evidence>